<name>A0A8J5N9N3_HOMAM</name>
<dbReference type="Proteomes" id="UP000747542">
    <property type="component" value="Unassembled WGS sequence"/>
</dbReference>
<comment type="caution">
    <text evidence="1">The sequence shown here is derived from an EMBL/GenBank/DDBJ whole genome shotgun (WGS) entry which is preliminary data.</text>
</comment>
<organism evidence="1 2">
    <name type="scientific">Homarus americanus</name>
    <name type="common">American lobster</name>
    <dbReference type="NCBI Taxonomy" id="6706"/>
    <lineage>
        <taxon>Eukaryota</taxon>
        <taxon>Metazoa</taxon>
        <taxon>Ecdysozoa</taxon>
        <taxon>Arthropoda</taxon>
        <taxon>Crustacea</taxon>
        <taxon>Multicrustacea</taxon>
        <taxon>Malacostraca</taxon>
        <taxon>Eumalacostraca</taxon>
        <taxon>Eucarida</taxon>
        <taxon>Decapoda</taxon>
        <taxon>Pleocyemata</taxon>
        <taxon>Astacidea</taxon>
        <taxon>Nephropoidea</taxon>
        <taxon>Nephropidae</taxon>
        <taxon>Homarus</taxon>
    </lineage>
</organism>
<keyword evidence="2" id="KW-1185">Reference proteome</keyword>
<evidence type="ECO:0000313" key="1">
    <source>
        <dbReference type="EMBL" id="KAG7175468.1"/>
    </source>
</evidence>
<evidence type="ECO:0000313" key="2">
    <source>
        <dbReference type="Proteomes" id="UP000747542"/>
    </source>
</evidence>
<accession>A0A8J5N9N3</accession>
<reference evidence="1" key="1">
    <citation type="journal article" date="2021" name="Sci. Adv.">
        <title>The American lobster genome reveals insights on longevity, neural, and immune adaptations.</title>
        <authorList>
            <person name="Polinski J.M."/>
            <person name="Zimin A.V."/>
            <person name="Clark K.F."/>
            <person name="Kohn A.B."/>
            <person name="Sadowski N."/>
            <person name="Timp W."/>
            <person name="Ptitsyn A."/>
            <person name="Khanna P."/>
            <person name="Romanova D.Y."/>
            <person name="Williams P."/>
            <person name="Greenwood S.J."/>
            <person name="Moroz L.L."/>
            <person name="Walt D.R."/>
            <person name="Bodnar A.G."/>
        </authorList>
    </citation>
    <scope>NUCLEOTIDE SEQUENCE</scope>
    <source>
        <strain evidence="1">GMGI-L3</strain>
    </source>
</reference>
<gene>
    <name evidence="1" type="ORF">Hamer_G022396</name>
</gene>
<dbReference type="EMBL" id="JAHLQT010006025">
    <property type="protein sequence ID" value="KAG7175468.1"/>
    <property type="molecule type" value="Genomic_DNA"/>
</dbReference>
<dbReference type="AlphaFoldDB" id="A0A8J5N9N3"/>
<protein>
    <submittedName>
        <fullName evidence="1">Uncharacterized protein</fullName>
    </submittedName>
</protein>
<proteinExistence type="predicted"/>
<sequence length="62" mass="7026">MVEGQRRRKIVELCARVLHQLAVSGGPIDSYAHPPYHITLVVSANQELPLIRPRCLPKENRV</sequence>